<name>A0A4C2A6Z8_EUMVA</name>
<dbReference type="Proteomes" id="UP000299102">
    <property type="component" value="Unassembled WGS sequence"/>
</dbReference>
<gene>
    <name evidence="2" type="ORF">EVAR_67701_1</name>
</gene>
<organism evidence="2 3">
    <name type="scientific">Eumeta variegata</name>
    <name type="common">Bagworm moth</name>
    <name type="synonym">Eumeta japonica</name>
    <dbReference type="NCBI Taxonomy" id="151549"/>
    <lineage>
        <taxon>Eukaryota</taxon>
        <taxon>Metazoa</taxon>
        <taxon>Ecdysozoa</taxon>
        <taxon>Arthropoda</taxon>
        <taxon>Hexapoda</taxon>
        <taxon>Insecta</taxon>
        <taxon>Pterygota</taxon>
        <taxon>Neoptera</taxon>
        <taxon>Endopterygota</taxon>
        <taxon>Lepidoptera</taxon>
        <taxon>Glossata</taxon>
        <taxon>Ditrysia</taxon>
        <taxon>Tineoidea</taxon>
        <taxon>Psychidae</taxon>
        <taxon>Oiketicinae</taxon>
        <taxon>Eumeta</taxon>
    </lineage>
</organism>
<comment type="caution">
    <text evidence="2">The sequence shown here is derived from an EMBL/GenBank/DDBJ whole genome shotgun (WGS) entry which is preliminary data.</text>
</comment>
<protein>
    <submittedName>
        <fullName evidence="2">Uncharacterized protein</fullName>
    </submittedName>
</protein>
<feature type="region of interest" description="Disordered" evidence="1">
    <location>
        <begin position="33"/>
        <end position="57"/>
    </location>
</feature>
<accession>A0A4C2A6Z8</accession>
<keyword evidence="3" id="KW-1185">Reference proteome</keyword>
<sequence>MEESGVDNNAGISNEHVFARDIYKNLRKPHSPSFTPPLTFAPTTAPPPSVYSTLPKHPNPIQEASNALVIFLGVGSVHGRR</sequence>
<feature type="compositionally biased region" description="Low complexity" evidence="1">
    <location>
        <begin position="33"/>
        <end position="43"/>
    </location>
</feature>
<evidence type="ECO:0000313" key="2">
    <source>
        <dbReference type="EMBL" id="GBP95878.1"/>
    </source>
</evidence>
<dbReference type="AlphaFoldDB" id="A0A4C2A6Z8"/>
<proteinExistence type="predicted"/>
<evidence type="ECO:0000256" key="1">
    <source>
        <dbReference type="SAM" id="MobiDB-lite"/>
    </source>
</evidence>
<dbReference type="EMBL" id="BGZK01002695">
    <property type="protein sequence ID" value="GBP95878.1"/>
    <property type="molecule type" value="Genomic_DNA"/>
</dbReference>
<evidence type="ECO:0000313" key="3">
    <source>
        <dbReference type="Proteomes" id="UP000299102"/>
    </source>
</evidence>
<reference evidence="2 3" key="1">
    <citation type="journal article" date="2019" name="Commun. Biol.">
        <title>The bagworm genome reveals a unique fibroin gene that provides high tensile strength.</title>
        <authorList>
            <person name="Kono N."/>
            <person name="Nakamura H."/>
            <person name="Ohtoshi R."/>
            <person name="Tomita M."/>
            <person name="Numata K."/>
            <person name="Arakawa K."/>
        </authorList>
    </citation>
    <scope>NUCLEOTIDE SEQUENCE [LARGE SCALE GENOMIC DNA]</scope>
</reference>